<dbReference type="Pfam" id="PF13460">
    <property type="entry name" value="NAD_binding_10"/>
    <property type="match status" value="1"/>
</dbReference>
<dbReference type="Gene3D" id="3.40.50.720">
    <property type="entry name" value="NAD(P)-binding Rossmann-like Domain"/>
    <property type="match status" value="1"/>
</dbReference>
<evidence type="ECO:0000259" key="1">
    <source>
        <dbReference type="Pfam" id="PF13460"/>
    </source>
</evidence>
<organism evidence="2 3">
    <name type="scientific">Vibrio hippocampi</name>
    <dbReference type="NCBI Taxonomy" id="654686"/>
    <lineage>
        <taxon>Bacteria</taxon>
        <taxon>Pseudomonadati</taxon>
        <taxon>Pseudomonadota</taxon>
        <taxon>Gammaproteobacteria</taxon>
        <taxon>Vibrionales</taxon>
        <taxon>Vibrionaceae</taxon>
        <taxon>Vibrio</taxon>
    </lineage>
</organism>
<dbReference type="Proteomes" id="UP000838160">
    <property type="component" value="Unassembled WGS sequence"/>
</dbReference>
<sequence length="210" mass="22799">MKQVAIWGGASGLGAAMVEHYHHHGYQVFVIARNPDNNPAIAELGISSFKCDATDLYQVMSTVEALPSSVQHISTMGSFQAQVAVDYIGHRHLVDALEHFGHTRLLLVTSLGCGDSWQYLSERARKGFGAAVREKSLAEAWLQSSALDYTILRPGGLKNGPATQGGQLSQHSEVHGVITRGEVARLSEYLLMTPESIGEVYQCVEPGMSY</sequence>
<comment type="caution">
    <text evidence="2">The sequence shown here is derived from an EMBL/GenBank/DDBJ whole genome shotgun (WGS) entry which is preliminary data.</text>
</comment>
<protein>
    <recommendedName>
        <fullName evidence="1">NAD(P)-binding domain-containing protein</fullName>
    </recommendedName>
</protein>
<dbReference type="RefSeq" id="WP_237484902.1">
    <property type="nucleotide sequence ID" value="NZ_CAKLCM010000002.1"/>
</dbReference>
<name>A0ABN8DKL1_9VIBR</name>
<dbReference type="EMBL" id="CAKLCM010000002">
    <property type="protein sequence ID" value="CAH0526643.1"/>
    <property type="molecule type" value="Genomic_DNA"/>
</dbReference>
<reference evidence="2" key="1">
    <citation type="submission" date="2021-12" db="EMBL/GenBank/DDBJ databases">
        <authorList>
            <person name="Rodrigo-Torres L."/>
            <person name="Arahal R. D."/>
            <person name="Lucena T."/>
        </authorList>
    </citation>
    <scope>NUCLEOTIDE SEQUENCE</scope>
    <source>
        <strain evidence="2">CECT 8226</strain>
    </source>
</reference>
<dbReference type="PANTHER" id="PTHR15020:SF50">
    <property type="entry name" value="UPF0659 PROTEIN YMR090W"/>
    <property type="match status" value="1"/>
</dbReference>
<dbReference type="InterPro" id="IPR016040">
    <property type="entry name" value="NAD(P)-bd_dom"/>
</dbReference>
<evidence type="ECO:0000313" key="3">
    <source>
        <dbReference type="Proteomes" id="UP000838160"/>
    </source>
</evidence>
<proteinExistence type="predicted"/>
<feature type="domain" description="NAD(P)-binding" evidence="1">
    <location>
        <begin position="8"/>
        <end position="187"/>
    </location>
</feature>
<keyword evidence="3" id="KW-1185">Reference proteome</keyword>
<dbReference type="InterPro" id="IPR036291">
    <property type="entry name" value="NAD(P)-bd_dom_sf"/>
</dbReference>
<dbReference type="SUPFAM" id="SSF51735">
    <property type="entry name" value="NAD(P)-binding Rossmann-fold domains"/>
    <property type="match status" value="1"/>
</dbReference>
<dbReference type="PANTHER" id="PTHR15020">
    <property type="entry name" value="FLAVIN REDUCTASE-RELATED"/>
    <property type="match status" value="1"/>
</dbReference>
<evidence type="ECO:0000313" key="2">
    <source>
        <dbReference type="EMBL" id="CAH0526643.1"/>
    </source>
</evidence>
<gene>
    <name evidence="2" type="ORF">VHP8226_02013</name>
</gene>
<accession>A0ABN8DKL1</accession>